<evidence type="ECO:0000313" key="2">
    <source>
        <dbReference type="Proteomes" id="UP000283734"/>
    </source>
</evidence>
<dbReference type="InterPro" id="IPR036249">
    <property type="entry name" value="Thioredoxin-like_sf"/>
</dbReference>
<reference evidence="1 2" key="1">
    <citation type="submission" date="2018-09" db="EMBL/GenBank/DDBJ databases">
        <title>Alcanivorax profundi sp. nov., isolated from 1000 m-depth seawater of the Mariana Trench.</title>
        <authorList>
            <person name="Liu J."/>
        </authorList>
    </citation>
    <scope>NUCLEOTIDE SEQUENCE [LARGE SCALE GENOMIC DNA]</scope>
    <source>
        <strain evidence="1 2">MTEO17</strain>
    </source>
</reference>
<dbReference type="SUPFAM" id="SSF52833">
    <property type="entry name" value="Thioredoxin-like"/>
    <property type="match status" value="1"/>
</dbReference>
<comment type="caution">
    <text evidence="1">The sequence shown here is derived from an EMBL/GenBank/DDBJ whole genome shotgun (WGS) entry which is preliminary data.</text>
</comment>
<dbReference type="Pfam" id="PF05768">
    <property type="entry name" value="Glrx-like"/>
    <property type="match status" value="1"/>
</dbReference>
<sequence>MGRRESIVMYTTIGCHLCEEAVQMLAIVKPGIEIEAVDVALSDELIAKYGERIPVLALGDSELSWPFGLLDLQRFLKG</sequence>
<gene>
    <name evidence="1" type="ORF">D4A39_02015</name>
</gene>
<proteinExistence type="predicted"/>
<protein>
    <submittedName>
        <fullName evidence="1">Glutaredoxin family protein</fullName>
    </submittedName>
</protein>
<organism evidence="1 2">
    <name type="scientific">Alcanivorax profundi</name>
    <dbReference type="NCBI Taxonomy" id="2338368"/>
    <lineage>
        <taxon>Bacteria</taxon>
        <taxon>Pseudomonadati</taxon>
        <taxon>Pseudomonadota</taxon>
        <taxon>Gammaproteobacteria</taxon>
        <taxon>Oceanospirillales</taxon>
        <taxon>Alcanivoracaceae</taxon>
        <taxon>Alcanivorax</taxon>
    </lineage>
</organism>
<dbReference type="EMBL" id="QYYA01000001">
    <property type="protein sequence ID" value="RJG20271.1"/>
    <property type="molecule type" value="Genomic_DNA"/>
</dbReference>
<evidence type="ECO:0000313" key="1">
    <source>
        <dbReference type="EMBL" id="RJG20271.1"/>
    </source>
</evidence>
<dbReference type="InterPro" id="IPR008554">
    <property type="entry name" value="Glutaredoxin-like"/>
</dbReference>
<dbReference type="AlphaFoldDB" id="A0A418Y414"/>
<dbReference type="OrthoDB" id="8537427at2"/>
<name>A0A418Y414_9GAMM</name>
<dbReference type="Proteomes" id="UP000283734">
    <property type="component" value="Unassembled WGS sequence"/>
</dbReference>
<accession>A0A418Y414</accession>
<dbReference type="Gene3D" id="3.40.30.10">
    <property type="entry name" value="Glutaredoxin"/>
    <property type="match status" value="1"/>
</dbReference>
<keyword evidence="2" id="KW-1185">Reference proteome</keyword>